<evidence type="ECO:0000313" key="2">
    <source>
        <dbReference type="EMBL" id="KOX74366.1"/>
    </source>
</evidence>
<keyword evidence="3" id="KW-1185">Reference proteome</keyword>
<dbReference type="Proteomes" id="UP000053105">
    <property type="component" value="Unassembled WGS sequence"/>
</dbReference>
<feature type="region of interest" description="Disordered" evidence="1">
    <location>
        <begin position="48"/>
        <end position="71"/>
    </location>
</feature>
<organism evidence="2 3">
    <name type="scientific">Melipona quadrifasciata</name>
    <dbReference type="NCBI Taxonomy" id="166423"/>
    <lineage>
        <taxon>Eukaryota</taxon>
        <taxon>Metazoa</taxon>
        <taxon>Ecdysozoa</taxon>
        <taxon>Arthropoda</taxon>
        <taxon>Hexapoda</taxon>
        <taxon>Insecta</taxon>
        <taxon>Pterygota</taxon>
        <taxon>Neoptera</taxon>
        <taxon>Endopterygota</taxon>
        <taxon>Hymenoptera</taxon>
        <taxon>Apocrita</taxon>
        <taxon>Aculeata</taxon>
        <taxon>Apoidea</taxon>
        <taxon>Anthophila</taxon>
        <taxon>Apidae</taxon>
        <taxon>Melipona</taxon>
    </lineage>
</organism>
<accession>A0A0M9A1B7</accession>
<name>A0A0M9A1B7_9HYME</name>
<reference evidence="2 3" key="1">
    <citation type="submission" date="2015-07" db="EMBL/GenBank/DDBJ databases">
        <title>The genome of Melipona quadrifasciata.</title>
        <authorList>
            <person name="Pan H."/>
            <person name="Kapheim K."/>
        </authorList>
    </citation>
    <scope>NUCLEOTIDE SEQUENCE [LARGE SCALE GENOMIC DNA]</scope>
    <source>
        <strain evidence="2">0111107301</strain>
        <tissue evidence="2">Whole body</tissue>
    </source>
</reference>
<proteinExistence type="predicted"/>
<evidence type="ECO:0000256" key="1">
    <source>
        <dbReference type="SAM" id="MobiDB-lite"/>
    </source>
</evidence>
<protein>
    <submittedName>
        <fullName evidence="2">Uncharacterized protein</fullName>
    </submittedName>
</protein>
<dbReference type="EMBL" id="KQ435791">
    <property type="protein sequence ID" value="KOX74366.1"/>
    <property type="molecule type" value="Genomic_DNA"/>
</dbReference>
<gene>
    <name evidence="2" type="ORF">WN51_00269</name>
</gene>
<dbReference type="AlphaFoldDB" id="A0A0M9A1B7"/>
<sequence length="166" mass="18582">MFLKRHPDLGVRKSEGALRSTHMEIGCGYRDVMCAGLQATSKQLEYERQSYPSGNGKLRKESPGKFIDPQPNKVDYLGARRRVGIGVDEVENRRKDEKRSVDIAISAVRREAAQKKVWANSILSESWMRDFGICTMAKPNGKHLHPILSALDAQNVNNLSLAKCSV</sequence>
<evidence type="ECO:0000313" key="3">
    <source>
        <dbReference type="Proteomes" id="UP000053105"/>
    </source>
</evidence>